<dbReference type="AlphaFoldDB" id="A0A1I0CEI3"/>
<dbReference type="STRING" id="568860.SAMN05421811_102287"/>
<reference evidence="2 3" key="1">
    <citation type="submission" date="2016-10" db="EMBL/GenBank/DDBJ databases">
        <authorList>
            <person name="de Groot N.N."/>
        </authorList>
    </citation>
    <scope>NUCLEOTIDE SEQUENCE [LARGE SCALE GENOMIC DNA]</scope>
    <source>
        <strain evidence="2 3">CGMCC 4.5598</strain>
    </source>
</reference>
<sequence>MSEEEWQIIKPLMPWPAWLDGNGGRPGKHCHGLIMDAIRHVADNGCKWRNLPVDFLAHRPCDLHPLV</sequence>
<dbReference type="InterPro" id="IPR025161">
    <property type="entry name" value="IS402-like_dom"/>
</dbReference>
<protein>
    <submittedName>
        <fullName evidence="2">Putative transposase of IS4/5 family</fullName>
    </submittedName>
</protein>
<name>A0A1I0CEI3_9ACTN</name>
<organism evidence="2 3">
    <name type="scientific">Nonomuraea wenchangensis</name>
    <dbReference type="NCBI Taxonomy" id="568860"/>
    <lineage>
        <taxon>Bacteria</taxon>
        <taxon>Bacillati</taxon>
        <taxon>Actinomycetota</taxon>
        <taxon>Actinomycetes</taxon>
        <taxon>Streptosporangiales</taxon>
        <taxon>Streptosporangiaceae</taxon>
        <taxon>Nonomuraea</taxon>
    </lineage>
</organism>
<evidence type="ECO:0000313" key="3">
    <source>
        <dbReference type="Proteomes" id="UP000199361"/>
    </source>
</evidence>
<feature type="domain" description="Insertion element IS402-like" evidence="1">
    <location>
        <begin position="1"/>
        <end position="57"/>
    </location>
</feature>
<accession>A0A1I0CEI3</accession>
<gene>
    <name evidence="2" type="ORF">SAMN05421811_102287</name>
</gene>
<proteinExistence type="predicted"/>
<evidence type="ECO:0000259" key="1">
    <source>
        <dbReference type="Pfam" id="PF13340"/>
    </source>
</evidence>
<dbReference type="OrthoDB" id="3335835at2"/>
<keyword evidence="3" id="KW-1185">Reference proteome</keyword>
<dbReference type="RefSeq" id="WP_091077814.1">
    <property type="nucleotide sequence ID" value="NZ_FOHX01000002.1"/>
</dbReference>
<evidence type="ECO:0000313" key="2">
    <source>
        <dbReference type="EMBL" id="SET17985.1"/>
    </source>
</evidence>
<dbReference type="Pfam" id="PF13340">
    <property type="entry name" value="DUF4096"/>
    <property type="match status" value="1"/>
</dbReference>
<dbReference type="EMBL" id="FOHX01000002">
    <property type="protein sequence ID" value="SET17985.1"/>
    <property type="molecule type" value="Genomic_DNA"/>
</dbReference>
<dbReference type="Proteomes" id="UP000199361">
    <property type="component" value="Unassembled WGS sequence"/>
</dbReference>